<sequence length="74" mass="8060">MAGGTVAESAKKVARQAEKRLDKVAENVREQFDRVTGGKFSDTVKNGRFADPADRGVDRGRAEERHRDQGGSEG</sequence>
<name>A0A1C5JLZ4_9ACTN</name>
<evidence type="ECO:0000256" key="1">
    <source>
        <dbReference type="SAM" id="Coils"/>
    </source>
</evidence>
<proteinExistence type="predicted"/>
<dbReference type="RefSeq" id="WP_407937940.1">
    <property type="nucleotide sequence ID" value="NZ_LRMV01000055.1"/>
</dbReference>
<evidence type="ECO:0000313" key="3">
    <source>
        <dbReference type="EMBL" id="SCG71528.1"/>
    </source>
</evidence>
<evidence type="ECO:0000313" key="4">
    <source>
        <dbReference type="Proteomes" id="UP000198226"/>
    </source>
</evidence>
<dbReference type="AlphaFoldDB" id="A0A1C5JLZ4"/>
<reference evidence="4" key="1">
    <citation type="submission" date="2016-06" db="EMBL/GenBank/DDBJ databases">
        <authorList>
            <person name="Varghese N."/>
            <person name="Submissions Spin"/>
        </authorList>
    </citation>
    <scope>NUCLEOTIDE SEQUENCE [LARGE SCALE GENOMIC DNA]</scope>
    <source>
        <strain evidence="4">DSM 44983</strain>
    </source>
</reference>
<protein>
    <recommendedName>
        <fullName evidence="5">MT0933-like antitoxin protein</fullName>
    </recommendedName>
</protein>
<feature type="region of interest" description="Disordered" evidence="2">
    <location>
        <begin position="36"/>
        <end position="74"/>
    </location>
</feature>
<dbReference type="Proteomes" id="UP000198226">
    <property type="component" value="Chromosome I"/>
</dbReference>
<keyword evidence="1" id="KW-0175">Coiled coil</keyword>
<organism evidence="3 4">
    <name type="scientific">Micromonospora rifamycinica</name>
    <dbReference type="NCBI Taxonomy" id="291594"/>
    <lineage>
        <taxon>Bacteria</taxon>
        <taxon>Bacillati</taxon>
        <taxon>Actinomycetota</taxon>
        <taxon>Actinomycetes</taxon>
        <taxon>Micromonosporales</taxon>
        <taxon>Micromonosporaceae</taxon>
        <taxon>Micromonospora</taxon>
    </lineage>
</organism>
<dbReference type="EMBL" id="LT607752">
    <property type="protein sequence ID" value="SCG71528.1"/>
    <property type="molecule type" value="Genomic_DNA"/>
</dbReference>
<gene>
    <name evidence="3" type="ORF">GA0070623_3598</name>
</gene>
<feature type="compositionally biased region" description="Basic and acidic residues" evidence="2">
    <location>
        <begin position="51"/>
        <end position="74"/>
    </location>
</feature>
<evidence type="ECO:0008006" key="5">
    <source>
        <dbReference type="Google" id="ProtNLM"/>
    </source>
</evidence>
<accession>A0A1C5JLZ4</accession>
<keyword evidence="4" id="KW-1185">Reference proteome</keyword>
<feature type="coiled-coil region" evidence="1">
    <location>
        <begin position="7"/>
        <end position="34"/>
    </location>
</feature>
<evidence type="ECO:0000256" key="2">
    <source>
        <dbReference type="SAM" id="MobiDB-lite"/>
    </source>
</evidence>